<evidence type="ECO:0000259" key="2">
    <source>
        <dbReference type="Pfam" id="PF01636"/>
    </source>
</evidence>
<comment type="similarity">
    <text evidence="1">Belongs to the pseudomonas-type ThrB family.</text>
</comment>
<sequence length="275" mass="31916">MVAPLGGRLNQHWLVDLRGERLVLRLWWSKSPEDMDYELRLLTSISVLGWPVAPAVEGPVNLDGQFWCLFPYLPGDPPSVADRIAEQRARGRLLAQFHTDLEKLSGFGQRGDWQRCEKVLNDPTLERVLSKNERKQPEETRILRWHLERARQRVDGLKTQARPSIVIHGDFTPWNLLFKDGRLSGILDFEFAHLNHRVADFALSWRGRHDEVVRAYDEVSPLDPEEWELLTPVWWAWLIGGACKDLAQGILTHEWTIKHLLRRSPLMGQDSAEFR</sequence>
<proteinExistence type="inferred from homology"/>
<dbReference type="Pfam" id="PF01636">
    <property type="entry name" value="APH"/>
    <property type="match status" value="1"/>
</dbReference>
<dbReference type="AlphaFoldDB" id="H5Y5M1"/>
<dbReference type="STRING" id="768710.DesyoDRAFT_3606"/>
<feature type="domain" description="Aminoglycoside phosphotransferase" evidence="2">
    <location>
        <begin position="6"/>
        <end position="215"/>
    </location>
</feature>
<evidence type="ECO:0000256" key="1">
    <source>
        <dbReference type="ARBA" id="ARBA00038240"/>
    </source>
</evidence>
<reference evidence="3 4" key="1">
    <citation type="submission" date="2011-11" db="EMBL/GenBank/DDBJ databases">
        <title>The Noncontiguous Finished genome of Desulfosporosinus youngiae DSM 17734.</title>
        <authorList>
            <consortium name="US DOE Joint Genome Institute (JGI-PGF)"/>
            <person name="Lucas S."/>
            <person name="Han J."/>
            <person name="Lapidus A."/>
            <person name="Cheng J.-F."/>
            <person name="Goodwin L."/>
            <person name="Pitluck S."/>
            <person name="Peters L."/>
            <person name="Ovchinnikova G."/>
            <person name="Lu M."/>
            <person name="Land M.L."/>
            <person name="Hauser L."/>
            <person name="Pester M."/>
            <person name="Spring S."/>
            <person name="Ollivier B."/>
            <person name="Rattei T."/>
            <person name="Klenk H.-P."/>
            <person name="Wagner M."/>
            <person name="Loy A."/>
            <person name="Woyke T.J."/>
        </authorList>
    </citation>
    <scope>NUCLEOTIDE SEQUENCE [LARGE SCALE GENOMIC DNA]</scope>
    <source>
        <strain evidence="3 4">DSM 17734</strain>
    </source>
</reference>
<dbReference type="PANTHER" id="PTHR21064">
    <property type="entry name" value="AMINOGLYCOSIDE PHOSPHOTRANSFERASE DOMAIN-CONTAINING PROTEIN-RELATED"/>
    <property type="match status" value="1"/>
</dbReference>
<dbReference type="SUPFAM" id="SSF56112">
    <property type="entry name" value="Protein kinase-like (PK-like)"/>
    <property type="match status" value="1"/>
</dbReference>
<name>H5Y5M1_9FIRM</name>
<dbReference type="eggNOG" id="COG3173">
    <property type="taxonomic scope" value="Bacteria"/>
</dbReference>
<dbReference type="Gene3D" id="3.90.1200.10">
    <property type="match status" value="1"/>
</dbReference>
<accession>H5Y5M1</accession>
<gene>
    <name evidence="3" type="ORF">DesyoDRAFT_3606</name>
</gene>
<evidence type="ECO:0000313" key="4">
    <source>
        <dbReference type="Proteomes" id="UP000005104"/>
    </source>
</evidence>
<dbReference type="InterPro" id="IPR002575">
    <property type="entry name" value="Aminoglycoside_PTrfase"/>
</dbReference>
<dbReference type="InterPro" id="IPR011009">
    <property type="entry name" value="Kinase-like_dom_sf"/>
</dbReference>
<organism evidence="3 4">
    <name type="scientific">Desulfosporosinus youngiae DSM 17734</name>
    <dbReference type="NCBI Taxonomy" id="768710"/>
    <lineage>
        <taxon>Bacteria</taxon>
        <taxon>Bacillati</taxon>
        <taxon>Bacillota</taxon>
        <taxon>Clostridia</taxon>
        <taxon>Eubacteriales</taxon>
        <taxon>Desulfitobacteriaceae</taxon>
        <taxon>Desulfosporosinus</taxon>
    </lineage>
</organism>
<dbReference type="HOGENOM" id="CLU_972259_0_0_9"/>
<evidence type="ECO:0000313" key="3">
    <source>
        <dbReference type="EMBL" id="EHQ90608.1"/>
    </source>
</evidence>
<keyword evidence="4" id="KW-1185">Reference proteome</keyword>
<dbReference type="InterPro" id="IPR050249">
    <property type="entry name" value="Pseudomonas-type_ThrB"/>
</dbReference>
<keyword evidence="3" id="KW-0808">Transferase</keyword>
<protein>
    <submittedName>
        <fullName evidence="3">Putative homoserine kinase type II (Protein kinase fold)</fullName>
    </submittedName>
</protein>
<dbReference type="GO" id="GO:0019202">
    <property type="term" value="F:amino acid kinase activity"/>
    <property type="evidence" value="ECO:0007669"/>
    <property type="project" value="TreeGrafter"/>
</dbReference>
<dbReference type="EMBL" id="CM001441">
    <property type="protein sequence ID" value="EHQ90608.1"/>
    <property type="molecule type" value="Genomic_DNA"/>
</dbReference>
<keyword evidence="3" id="KW-0418">Kinase</keyword>
<dbReference type="PANTHER" id="PTHR21064:SF6">
    <property type="entry name" value="AMINOGLYCOSIDE PHOSPHOTRANSFERASE DOMAIN-CONTAINING PROTEIN"/>
    <property type="match status" value="1"/>
</dbReference>
<dbReference type="Proteomes" id="UP000005104">
    <property type="component" value="Chromosome"/>
</dbReference>